<dbReference type="Pfam" id="PF11875">
    <property type="entry name" value="DnaJ-like_C11_C"/>
    <property type="match status" value="1"/>
</dbReference>
<dbReference type="PROSITE" id="PS50076">
    <property type="entry name" value="DNAJ_2"/>
    <property type="match status" value="1"/>
</dbReference>
<keyword evidence="3" id="KW-0143">Chaperone</keyword>
<dbReference type="CDD" id="cd06257">
    <property type="entry name" value="DnaJ"/>
    <property type="match status" value="1"/>
</dbReference>
<dbReference type="OrthoDB" id="18010at2759"/>
<dbReference type="EnsemblMetazoa" id="SSS_6765s_mrna">
    <property type="protein sequence ID" value="KAF7491987.1"/>
    <property type="gene ID" value="SSS_6765"/>
</dbReference>
<feature type="domain" description="J" evidence="5">
    <location>
        <begin position="18"/>
        <end position="86"/>
    </location>
</feature>
<sequence length="587" mass="66968">MSHDSSESSRSDPSNNDEYYAFLNVSKTATSEEIRSSFRSLSRHFHPDKHSDPALKQKAETMFNKLKKAYDVLSDPDKRAVYDALGASSLEPEGWALVERKFKSGKEIKEEYEKLVQEKEERLMQQRTNPKGNFTVLVDASNLFQYYYEDEDDEDNNEDEEEMSGARKITKYLVISPTSVEVRSMTLSQSIDTQLTASNQVTLNGIINVRNGVGSGNLSIGLRHIFNAKTWTQIDFGAGQGPMISVKGFRTITPNLHFNCSTSLHITSFGLQPDSAFVITRQFSKNLVGHLSYKTGLDSSMSTAIVFENEHCRVNGALQFGYRNSFISSSYTHKFQTNQTRVKLGLKFGLLGTILDYGCETKITQYSVLGAAMTVGSLAGINLRIKLIRNNQTYIMPIILSEELMPAPIFYGTILPMVAFYLVKNFLWSRYLKKLDQEEDEQKNQFHREETFEQKKQASDFIQLMKDFYDKICDREHKNNGLIIIHAFYGSKDSINRLQHQSEDFVDNQSLDDIFDFRIALQVLINEDSRLQLTSASKASLPGFFDPYPSGSKSLWIKYRFNSRNYSTLLEDNEGVTIPNERDLLRD</sequence>
<dbReference type="AlphaFoldDB" id="A0A834R886"/>
<gene>
    <name evidence="6" type="ORF">SSS_6765</name>
</gene>
<dbReference type="PROSITE" id="PS00636">
    <property type="entry name" value="DNAJ_1"/>
    <property type="match status" value="1"/>
</dbReference>
<dbReference type="GO" id="GO:0016020">
    <property type="term" value="C:membrane"/>
    <property type="evidence" value="ECO:0007669"/>
    <property type="project" value="UniProtKB-SubCell"/>
</dbReference>
<dbReference type="SUPFAM" id="SSF46565">
    <property type="entry name" value="Chaperone J-domain"/>
    <property type="match status" value="1"/>
</dbReference>
<evidence type="ECO:0000313" key="7">
    <source>
        <dbReference type="EnsemblMetazoa" id="KAF7491987.1"/>
    </source>
</evidence>
<evidence type="ECO:0000259" key="5">
    <source>
        <dbReference type="PROSITE" id="PS50076"/>
    </source>
</evidence>
<dbReference type="PRINTS" id="PR00625">
    <property type="entry name" value="JDOMAIN"/>
</dbReference>
<dbReference type="EMBL" id="WVUK01000058">
    <property type="protein sequence ID" value="KAF7491987.1"/>
    <property type="molecule type" value="Genomic_DNA"/>
</dbReference>
<comment type="subcellular location">
    <subcellularLocation>
        <location evidence="1">Membrane</location>
    </subcellularLocation>
</comment>
<protein>
    <submittedName>
        <fullName evidence="6">DnaJ -like protein subfamily C member 11</fullName>
    </submittedName>
</protein>
<keyword evidence="2 4" id="KW-0472">Membrane</keyword>
<keyword evidence="4" id="KW-0812">Transmembrane</keyword>
<evidence type="ECO:0000256" key="3">
    <source>
        <dbReference type="ARBA" id="ARBA00023186"/>
    </source>
</evidence>
<dbReference type="Gene3D" id="1.10.287.110">
    <property type="entry name" value="DnaJ domain"/>
    <property type="match status" value="1"/>
</dbReference>
<dbReference type="SMART" id="SM00271">
    <property type="entry name" value="DnaJ"/>
    <property type="match status" value="1"/>
</dbReference>
<dbReference type="GO" id="GO:0005739">
    <property type="term" value="C:mitochondrion"/>
    <property type="evidence" value="ECO:0007669"/>
    <property type="project" value="GOC"/>
</dbReference>
<dbReference type="Pfam" id="PF22774">
    <property type="entry name" value="DNAJC11_beta-barrel"/>
    <property type="match status" value="1"/>
</dbReference>
<evidence type="ECO:0000256" key="1">
    <source>
        <dbReference type="ARBA" id="ARBA00004370"/>
    </source>
</evidence>
<evidence type="ECO:0000313" key="8">
    <source>
        <dbReference type="Proteomes" id="UP000070412"/>
    </source>
</evidence>
<proteinExistence type="predicted"/>
<dbReference type="PANTHER" id="PTHR44157">
    <property type="entry name" value="DNAJ HOMOLOG SUBFAMILY C MEMBER 11"/>
    <property type="match status" value="1"/>
</dbReference>
<dbReference type="GO" id="GO:0042407">
    <property type="term" value="P:cristae formation"/>
    <property type="evidence" value="ECO:0007669"/>
    <property type="project" value="TreeGrafter"/>
</dbReference>
<dbReference type="Proteomes" id="UP000070412">
    <property type="component" value="Unassembled WGS sequence"/>
</dbReference>
<reference evidence="8" key="1">
    <citation type="journal article" date="2020" name="PLoS Negl. Trop. Dis.">
        <title>High-quality nuclear genome for Sarcoptes scabiei-A critical resource for a neglected parasite.</title>
        <authorList>
            <person name="Korhonen P.K."/>
            <person name="Gasser R.B."/>
            <person name="Ma G."/>
            <person name="Wang T."/>
            <person name="Stroehlein A.J."/>
            <person name="Young N.D."/>
            <person name="Ang C.S."/>
            <person name="Fernando D.D."/>
            <person name="Lu H.C."/>
            <person name="Taylor S."/>
            <person name="Reynolds S.L."/>
            <person name="Mofiz E."/>
            <person name="Najaraj S.H."/>
            <person name="Gowda H."/>
            <person name="Madugundu A."/>
            <person name="Renuse S."/>
            <person name="Holt D."/>
            <person name="Pandey A."/>
            <person name="Papenfuss A.T."/>
            <person name="Fischer K."/>
        </authorList>
    </citation>
    <scope>NUCLEOTIDE SEQUENCE [LARGE SCALE GENOMIC DNA]</scope>
</reference>
<evidence type="ECO:0000256" key="4">
    <source>
        <dbReference type="SAM" id="Phobius"/>
    </source>
</evidence>
<dbReference type="InterPro" id="IPR024586">
    <property type="entry name" value="DnaJ-like_C11_C"/>
</dbReference>
<keyword evidence="4" id="KW-1133">Transmembrane helix</keyword>
<evidence type="ECO:0000313" key="6">
    <source>
        <dbReference type="EMBL" id="KAF7491987.1"/>
    </source>
</evidence>
<dbReference type="InterPro" id="IPR036869">
    <property type="entry name" value="J_dom_sf"/>
</dbReference>
<keyword evidence="8" id="KW-1185">Reference proteome</keyword>
<accession>A0A834R886</accession>
<dbReference type="InterPro" id="IPR001623">
    <property type="entry name" value="DnaJ_domain"/>
</dbReference>
<dbReference type="PANTHER" id="PTHR44157:SF1">
    <property type="entry name" value="DNAJ HOMOLOG SUBFAMILY C MEMBER 11"/>
    <property type="match status" value="1"/>
</dbReference>
<dbReference type="Pfam" id="PF00226">
    <property type="entry name" value="DnaJ"/>
    <property type="match status" value="1"/>
</dbReference>
<name>A0A834R886_SARSC</name>
<reference evidence="6" key="2">
    <citation type="submission" date="2020-01" db="EMBL/GenBank/DDBJ databases">
        <authorList>
            <person name="Korhonen P.K.K."/>
            <person name="Guangxu M.G."/>
            <person name="Wang T.W."/>
            <person name="Stroehlein A.J.S."/>
            <person name="Young N.D."/>
            <person name="Ang C.-S.A."/>
            <person name="Fernando D.W.F."/>
            <person name="Lu H.L."/>
            <person name="Taylor S.T."/>
            <person name="Ehtesham M.E.M."/>
            <person name="Najaraj S.H.N."/>
            <person name="Harsha G.H.G."/>
            <person name="Madugundu A.M."/>
            <person name="Renuse S.R."/>
            <person name="Holt D.H."/>
            <person name="Pandey A.P."/>
            <person name="Papenfuss A.P."/>
            <person name="Gasser R.B.G."/>
            <person name="Fischer K.F."/>
        </authorList>
    </citation>
    <scope>NUCLEOTIDE SEQUENCE</scope>
    <source>
        <strain evidence="6">SSS_KF_BRIS2020</strain>
    </source>
</reference>
<reference evidence="7" key="3">
    <citation type="submission" date="2022-06" db="UniProtKB">
        <authorList>
            <consortium name="EnsemblMetazoa"/>
        </authorList>
    </citation>
    <scope>IDENTIFICATION</scope>
</reference>
<dbReference type="InterPro" id="IPR018253">
    <property type="entry name" value="DnaJ_domain_CS"/>
</dbReference>
<evidence type="ECO:0000256" key="2">
    <source>
        <dbReference type="ARBA" id="ARBA00023136"/>
    </source>
</evidence>
<feature type="transmembrane region" description="Helical" evidence="4">
    <location>
        <begin position="404"/>
        <end position="423"/>
    </location>
</feature>
<dbReference type="InterPro" id="IPR055225">
    <property type="entry name" value="DNAJC11-like_beta-barrel"/>
</dbReference>
<organism evidence="6">
    <name type="scientific">Sarcoptes scabiei</name>
    <name type="common">Itch mite</name>
    <name type="synonym">Acarus scabiei</name>
    <dbReference type="NCBI Taxonomy" id="52283"/>
    <lineage>
        <taxon>Eukaryota</taxon>
        <taxon>Metazoa</taxon>
        <taxon>Ecdysozoa</taxon>
        <taxon>Arthropoda</taxon>
        <taxon>Chelicerata</taxon>
        <taxon>Arachnida</taxon>
        <taxon>Acari</taxon>
        <taxon>Acariformes</taxon>
        <taxon>Sarcoptiformes</taxon>
        <taxon>Astigmata</taxon>
        <taxon>Psoroptidia</taxon>
        <taxon>Sarcoptoidea</taxon>
        <taxon>Sarcoptidae</taxon>
        <taxon>Sarcoptinae</taxon>
        <taxon>Sarcoptes</taxon>
    </lineage>
</organism>
<dbReference type="InterPro" id="IPR052243">
    <property type="entry name" value="Mito_inner_membrane_organizer"/>
</dbReference>